<reference evidence="4" key="1">
    <citation type="submission" date="2020-06" db="EMBL/GenBank/DDBJ databases">
        <title>Unique genomic features of the anaerobic methanotrophic archaea.</title>
        <authorList>
            <person name="Chadwick G.L."/>
            <person name="Skennerton C.T."/>
            <person name="Laso-Perez R."/>
            <person name="Leu A.O."/>
            <person name="Speth D.R."/>
            <person name="Yu H."/>
            <person name="Morgan-Lang C."/>
            <person name="Hatzenpichler R."/>
            <person name="Goudeau D."/>
            <person name="Malmstrom R."/>
            <person name="Brazelton W.J."/>
            <person name="Woyke T."/>
            <person name="Hallam S.J."/>
            <person name="Tyson G.W."/>
            <person name="Wegener G."/>
            <person name="Boetius A."/>
            <person name="Orphan V."/>
        </authorList>
    </citation>
    <scope>NUCLEOTIDE SEQUENCE</scope>
</reference>
<organism evidence="4">
    <name type="scientific">Candidatus Methanogaster sp. ANME-2c ERB4</name>
    <dbReference type="NCBI Taxonomy" id="2759911"/>
    <lineage>
        <taxon>Archaea</taxon>
        <taxon>Methanobacteriati</taxon>
        <taxon>Methanobacteriota</taxon>
        <taxon>Stenosarchaea group</taxon>
        <taxon>Methanomicrobia</taxon>
        <taxon>Methanosarcinales</taxon>
        <taxon>ANME-2 cluster</taxon>
        <taxon>Candidatus Methanogasteraceae</taxon>
        <taxon>Candidatus Methanogaster</taxon>
    </lineage>
</organism>
<dbReference type="PANTHER" id="PTHR42998">
    <property type="entry name" value="TYPE I RESTRICTION ENZYME HINDVIIP M PROTEIN-RELATED"/>
    <property type="match status" value="1"/>
</dbReference>
<name>A0A7G9YMP2_9EURY</name>
<evidence type="ECO:0000259" key="3">
    <source>
        <dbReference type="Pfam" id="PF12161"/>
    </source>
</evidence>
<dbReference type="AlphaFoldDB" id="A0A7G9YMP2"/>
<sequence>MSSNTMIGRIGRMAKNDNETQEEHLEKQLWKAADKLRKNIDAAEYKHIVLGLIFLKYISDAFEGLYQRLQKGEGDYAGADPEDRDEYKAENVFFVPEISRWSYLQARAKQSEIGKDVDIAMDVIEKENPLLKGVLPKVYARGNLDPTSLGGMIDLVGNIALGDAKARSADVLGHVFEYFLGEFALAEGKKGGSSTPPEASFNCL</sequence>
<protein>
    <recommendedName>
        <fullName evidence="3">N6 adenine-specific DNA methyltransferase N-terminal domain-containing protein</fullName>
    </recommendedName>
</protein>
<accession>A0A7G9YMP2</accession>
<dbReference type="EMBL" id="MT631376">
    <property type="protein sequence ID" value="QNO49276.1"/>
    <property type="molecule type" value="Genomic_DNA"/>
</dbReference>
<dbReference type="InterPro" id="IPR022749">
    <property type="entry name" value="D12N6_MeTrfase_N"/>
</dbReference>
<dbReference type="PANTHER" id="PTHR42998:SF1">
    <property type="entry name" value="TYPE I RESTRICTION ENZYME HINDI METHYLASE SUBUNIT"/>
    <property type="match status" value="1"/>
</dbReference>
<dbReference type="Pfam" id="PF12161">
    <property type="entry name" value="HsdM_N"/>
    <property type="match status" value="1"/>
</dbReference>
<gene>
    <name evidence="4" type="ORF">ANJBEOKM_00016</name>
</gene>
<dbReference type="Gene3D" id="1.20.1260.30">
    <property type="match status" value="1"/>
</dbReference>
<feature type="domain" description="N6 adenine-specific DNA methyltransferase N-terminal" evidence="3">
    <location>
        <begin position="25"/>
        <end position="154"/>
    </location>
</feature>
<proteinExistence type="predicted"/>
<dbReference type="GO" id="GO:0009307">
    <property type="term" value="P:DNA restriction-modification system"/>
    <property type="evidence" value="ECO:0007669"/>
    <property type="project" value="UniProtKB-KW"/>
</dbReference>
<evidence type="ECO:0000256" key="2">
    <source>
        <dbReference type="SAM" id="MobiDB-lite"/>
    </source>
</evidence>
<evidence type="ECO:0000313" key="4">
    <source>
        <dbReference type="EMBL" id="QNO49276.1"/>
    </source>
</evidence>
<dbReference type="InterPro" id="IPR029063">
    <property type="entry name" value="SAM-dependent_MTases_sf"/>
</dbReference>
<dbReference type="SUPFAM" id="SSF53335">
    <property type="entry name" value="S-adenosyl-L-methionine-dependent methyltransferases"/>
    <property type="match status" value="1"/>
</dbReference>
<feature type="region of interest" description="Disordered" evidence="2">
    <location>
        <begin position="1"/>
        <end position="21"/>
    </location>
</feature>
<dbReference type="InterPro" id="IPR052916">
    <property type="entry name" value="Type-I_RE_MTase_Subunit"/>
</dbReference>
<dbReference type="InterPro" id="IPR038333">
    <property type="entry name" value="T1MK-like_N_sf"/>
</dbReference>
<keyword evidence="1" id="KW-0680">Restriction system</keyword>
<evidence type="ECO:0000256" key="1">
    <source>
        <dbReference type="ARBA" id="ARBA00022747"/>
    </source>
</evidence>